<dbReference type="EMBL" id="JSAN01000012">
    <property type="protein sequence ID" value="KIC74257.1"/>
    <property type="molecule type" value="Genomic_DNA"/>
</dbReference>
<reference evidence="10 11" key="1">
    <citation type="journal article" date="2014" name="Mol. Biol. Evol.">
        <title>Massive expansion of Ubiquitination-related gene families within the Chlamydiae.</title>
        <authorList>
            <person name="Domman D."/>
            <person name="Collingro A."/>
            <person name="Lagkouvardos I."/>
            <person name="Gehre L."/>
            <person name="Weinmaier T."/>
            <person name="Rattei T."/>
            <person name="Subtil A."/>
            <person name="Horn M."/>
        </authorList>
    </citation>
    <scope>NUCLEOTIDE SEQUENCE [LARGE SCALE GENOMIC DNA]</scope>
    <source>
        <strain evidence="10 11">EI2</strain>
    </source>
</reference>
<keyword evidence="6 8" id="KW-1133">Transmembrane helix</keyword>
<gene>
    <name evidence="10" type="primary">emrB</name>
    <name evidence="10" type="ORF">DB44_AM00150</name>
</gene>
<sequence length="513" mass="56895">MPVKTLSPAALIILTLALGLGTFIQVLDSSIANVSISHIAGDLAVSPNQGTWVITSFAISNGIVLAITGWLAARFGRVRLFIWSTSLFSITSWLCGLAWDLNVLILFRTLQGASAGALIPLSQALLLTNYPEEKKGVALGLWSMIVIVAPILGPIVGGYITDNYGWPWIFYINIPIGFLSAWMTGLLIQDPPHEGKSKVPLDLTGLLLLTIGISSLQVFLDKGQELDWLNSLTIRVLIVTCVIAFTIFIPWNYYAKHPVMNFSYFRHRNFTIGTILGAIGFLMFFGSAVLLPLWLETEMGYTAFWAGVAVMPIGIIPLFLSSTIGKSVSRFDPRIMTTFSFISFGLTFFWFSELTPSVSLFKLMLPRFFQGIGLSFFFIPLVTIALSPIPNHELAGASGIFNFIRLIAGGGFGTALYVTLWDRREIFHHSRLTEATTIYDPLTWEFYENLKQSLSLSQPESNLILEDLLSAQSYLLAVNDVFWLTGWVFLACIPLIWLCKKNTTNKTQQVAMD</sequence>
<feature type="transmembrane region" description="Helical" evidence="8">
    <location>
        <begin position="200"/>
        <end position="220"/>
    </location>
</feature>
<keyword evidence="5 8" id="KW-0812">Transmembrane</keyword>
<evidence type="ECO:0000256" key="3">
    <source>
        <dbReference type="ARBA" id="ARBA00022448"/>
    </source>
</evidence>
<feature type="transmembrane region" description="Helical" evidence="8">
    <location>
        <begin position="53"/>
        <end position="73"/>
    </location>
</feature>
<feature type="transmembrane region" description="Helical" evidence="8">
    <location>
        <begin position="275"/>
        <end position="295"/>
    </location>
</feature>
<dbReference type="PANTHER" id="PTHR42718">
    <property type="entry name" value="MAJOR FACILITATOR SUPERFAMILY MULTIDRUG TRANSPORTER MFSC"/>
    <property type="match status" value="1"/>
</dbReference>
<feature type="transmembrane region" description="Helical" evidence="8">
    <location>
        <begin position="481"/>
        <end position="499"/>
    </location>
</feature>
<dbReference type="CDD" id="cd17503">
    <property type="entry name" value="MFS_LmrB_MDR_like"/>
    <property type="match status" value="1"/>
</dbReference>
<dbReference type="PANTHER" id="PTHR42718:SF9">
    <property type="entry name" value="MAJOR FACILITATOR SUPERFAMILY MULTIDRUG TRANSPORTER MFSC"/>
    <property type="match status" value="1"/>
</dbReference>
<dbReference type="Proteomes" id="UP000031465">
    <property type="component" value="Unassembled WGS sequence"/>
</dbReference>
<evidence type="ECO:0000256" key="8">
    <source>
        <dbReference type="SAM" id="Phobius"/>
    </source>
</evidence>
<dbReference type="PROSITE" id="PS50850">
    <property type="entry name" value="MFS"/>
    <property type="match status" value="1"/>
</dbReference>
<evidence type="ECO:0000256" key="7">
    <source>
        <dbReference type="ARBA" id="ARBA00023136"/>
    </source>
</evidence>
<feature type="transmembrane region" description="Helical" evidence="8">
    <location>
        <begin position="333"/>
        <end position="351"/>
    </location>
</feature>
<dbReference type="InterPro" id="IPR020846">
    <property type="entry name" value="MFS_dom"/>
</dbReference>
<evidence type="ECO:0000256" key="6">
    <source>
        <dbReference type="ARBA" id="ARBA00022989"/>
    </source>
</evidence>
<feature type="transmembrane region" description="Helical" evidence="8">
    <location>
        <begin position="401"/>
        <end position="420"/>
    </location>
</feature>
<evidence type="ECO:0000313" key="11">
    <source>
        <dbReference type="Proteomes" id="UP000031465"/>
    </source>
</evidence>
<evidence type="ECO:0000256" key="2">
    <source>
        <dbReference type="ARBA" id="ARBA00008537"/>
    </source>
</evidence>
<dbReference type="InterPro" id="IPR036259">
    <property type="entry name" value="MFS_trans_sf"/>
</dbReference>
<feature type="transmembrane region" description="Helical" evidence="8">
    <location>
        <begin position="166"/>
        <end position="188"/>
    </location>
</feature>
<dbReference type="InterPro" id="IPR004638">
    <property type="entry name" value="EmrB-like"/>
</dbReference>
<dbReference type="InterPro" id="IPR011701">
    <property type="entry name" value="MFS"/>
</dbReference>
<dbReference type="SUPFAM" id="SSF103473">
    <property type="entry name" value="MFS general substrate transporter"/>
    <property type="match status" value="1"/>
</dbReference>
<keyword evidence="3" id="KW-0813">Transport</keyword>
<dbReference type="Pfam" id="PF07690">
    <property type="entry name" value="MFS_1"/>
    <property type="match status" value="1"/>
</dbReference>
<feature type="transmembrane region" description="Helical" evidence="8">
    <location>
        <begin position="301"/>
        <end position="321"/>
    </location>
</feature>
<dbReference type="Gene3D" id="1.20.1720.10">
    <property type="entry name" value="Multidrug resistance protein D"/>
    <property type="match status" value="1"/>
</dbReference>
<proteinExistence type="inferred from homology"/>
<evidence type="ECO:0000256" key="1">
    <source>
        <dbReference type="ARBA" id="ARBA00004651"/>
    </source>
</evidence>
<accession>A0A0C1K4L1</accession>
<dbReference type="PRINTS" id="PR01036">
    <property type="entry name" value="TCRTETB"/>
</dbReference>
<dbReference type="GO" id="GO:0005886">
    <property type="term" value="C:plasma membrane"/>
    <property type="evidence" value="ECO:0007669"/>
    <property type="project" value="UniProtKB-SubCell"/>
</dbReference>
<name>A0A0C1K4L1_9BACT</name>
<feature type="domain" description="Major facilitator superfamily (MFS) profile" evidence="9">
    <location>
        <begin position="14"/>
        <end position="504"/>
    </location>
</feature>
<organism evidence="10 11">
    <name type="scientific">Candidatus Protochlamydia amoebophila</name>
    <dbReference type="NCBI Taxonomy" id="362787"/>
    <lineage>
        <taxon>Bacteria</taxon>
        <taxon>Pseudomonadati</taxon>
        <taxon>Chlamydiota</taxon>
        <taxon>Chlamydiia</taxon>
        <taxon>Parachlamydiales</taxon>
        <taxon>Parachlamydiaceae</taxon>
        <taxon>Candidatus Protochlamydia</taxon>
    </lineage>
</organism>
<comment type="caution">
    <text evidence="10">The sequence shown here is derived from an EMBL/GenBank/DDBJ whole genome shotgun (WGS) entry which is preliminary data.</text>
</comment>
<feature type="transmembrane region" description="Helical" evidence="8">
    <location>
        <begin position="232"/>
        <end position="254"/>
    </location>
</feature>
<evidence type="ECO:0000256" key="4">
    <source>
        <dbReference type="ARBA" id="ARBA00022475"/>
    </source>
</evidence>
<dbReference type="AlphaFoldDB" id="A0A0C1K4L1"/>
<feature type="transmembrane region" description="Helical" evidence="8">
    <location>
        <begin position="139"/>
        <end position="160"/>
    </location>
</feature>
<feature type="transmembrane region" description="Helical" evidence="8">
    <location>
        <begin position="371"/>
        <end position="389"/>
    </location>
</feature>
<protein>
    <submittedName>
        <fullName evidence="10">Multidrug resistance protein B</fullName>
    </submittedName>
</protein>
<dbReference type="PATRIC" id="fig|362787.3.peg.145"/>
<comment type="subcellular location">
    <subcellularLocation>
        <location evidence="1">Cell membrane</location>
        <topology evidence="1">Multi-pass membrane protein</topology>
    </subcellularLocation>
</comment>
<comment type="similarity">
    <text evidence="2">Belongs to the major facilitator superfamily. EmrB family.</text>
</comment>
<evidence type="ECO:0000256" key="5">
    <source>
        <dbReference type="ARBA" id="ARBA00022692"/>
    </source>
</evidence>
<dbReference type="GO" id="GO:0022857">
    <property type="term" value="F:transmembrane transporter activity"/>
    <property type="evidence" value="ECO:0007669"/>
    <property type="project" value="InterPro"/>
</dbReference>
<keyword evidence="4" id="KW-1003">Cell membrane</keyword>
<evidence type="ECO:0000259" key="9">
    <source>
        <dbReference type="PROSITE" id="PS50850"/>
    </source>
</evidence>
<evidence type="ECO:0000313" key="10">
    <source>
        <dbReference type="EMBL" id="KIC74257.1"/>
    </source>
</evidence>
<dbReference type="NCBIfam" id="TIGR00711">
    <property type="entry name" value="efflux_EmrB"/>
    <property type="match status" value="1"/>
</dbReference>
<dbReference type="RefSeq" id="WP_039355992.1">
    <property type="nucleotide sequence ID" value="NZ_JSAN01000012.1"/>
</dbReference>
<keyword evidence="7 8" id="KW-0472">Membrane</keyword>
<dbReference type="Gene3D" id="1.20.1250.20">
    <property type="entry name" value="MFS general substrate transporter like domains"/>
    <property type="match status" value="1"/>
</dbReference>
<feature type="transmembrane region" description="Helical" evidence="8">
    <location>
        <begin position="80"/>
        <end position="99"/>
    </location>
</feature>